<gene>
    <name evidence="1" type="ORF">Sangu_2660600</name>
</gene>
<reference evidence="1" key="2">
    <citation type="journal article" date="2024" name="Plant">
        <title>Genomic evolution and insights into agronomic trait innovations of Sesamum species.</title>
        <authorList>
            <person name="Miao H."/>
            <person name="Wang L."/>
            <person name="Qu L."/>
            <person name="Liu H."/>
            <person name="Sun Y."/>
            <person name="Le M."/>
            <person name="Wang Q."/>
            <person name="Wei S."/>
            <person name="Zheng Y."/>
            <person name="Lin W."/>
            <person name="Duan Y."/>
            <person name="Cao H."/>
            <person name="Xiong S."/>
            <person name="Wang X."/>
            <person name="Wei L."/>
            <person name="Li C."/>
            <person name="Ma Q."/>
            <person name="Ju M."/>
            <person name="Zhao R."/>
            <person name="Li G."/>
            <person name="Mu C."/>
            <person name="Tian Q."/>
            <person name="Mei H."/>
            <person name="Zhang T."/>
            <person name="Gao T."/>
            <person name="Zhang H."/>
        </authorList>
    </citation>
    <scope>NUCLEOTIDE SEQUENCE</scope>
    <source>
        <strain evidence="1">G01</strain>
    </source>
</reference>
<dbReference type="AlphaFoldDB" id="A0AAW2J254"/>
<comment type="caution">
    <text evidence="1">The sequence shown here is derived from an EMBL/GenBank/DDBJ whole genome shotgun (WGS) entry which is preliminary data.</text>
</comment>
<organism evidence="1">
    <name type="scientific">Sesamum angustifolium</name>
    <dbReference type="NCBI Taxonomy" id="2727405"/>
    <lineage>
        <taxon>Eukaryota</taxon>
        <taxon>Viridiplantae</taxon>
        <taxon>Streptophyta</taxon>
        <taxon>Embryophyta</taxon>
        <taxon>Tracheophyta</taxon>
        <taxon>Spermatophyta</taxon>
        <taxon>Magnoliopsida</taxon>
        <taxon>eudicotyledons</taxon>
        <taxon>Gunneridae</taxon>
        <taxon>Pentapetalae</taxon>
        <taxon>asterids</taxon>
        <taxon>lamiids</taxon>
        <taxon>Lamiales</taxon>
        <taxon>Pedaliaceae</taxon>
        <taxon>Sesamum</taxon>
    </lineage>
</organism>
<protein>
    <submittedName>
        <fullName evidence="1">Uncharacterized protein</fullName>
    </submittedName>
</protein>
<evidence type="ECO:0000313" key="1">
    <source>
        <dbReference type="EMBL" id="KAL0288364.1"/>
    </source>
</evidence>
<dbReference type="EMBL" id="JACGWK010001449">
    <property type="protein sequence ID" value="KAL0288364.1"/>
    <property type="molecule type" value="Genomic_DNA"/>
</dbReference>
<name>A0AAW2J254_9LAMI</name>
<reference evidence="1" key="1">
    <citation type="submission" date="2020-06" db="EMBL/GenBank/DDBJ databases">
        <authorList>
            <person name="Li T."/>
            <person name="Hu X."/>
            <person name="Zhang T."/>
            <person name="Song X."/>
            <person name="Zhang H."/>
            <person name="Dai N."/>
            <person name="Sheng W."/>
            <person name="Hou X."/>
            <person name="Wei L."/>
        </authorList>
    </citation>
    <scope>NUCLEOTIDE SEQUENCE</scope>
    <source>
        <strain evidence="1">G01</strain>
        <tissue evidence="1">Leaf</tissue>
    </source>
</reference>
<sequence length="69" mass="7649">MAMAFQYQLSTAVGQEHIFSPLLVLKYGIDCSPVCLPGTRRISVRYTQSVSEVRPSALRSILNIAYDDA</sequence>
<proteinExistence type="predicted"/>
<accession>A0AAW2J254</accession>